<dbReference type="EMBL" id="PGCK01000009">
    <property type="protein sequence ID" value="MCD1295581.1"/>
    <property type="molecule type" value="Genomic_DNA"/>
</dbReference>
<evidence type="ECO:0000259" key="1">
    <source>
        <dbReference type="Pfam" id="PF02037"/>
    </source>
</evidence>
<dbReference type="Pfam" id="PF02037">
    <property type="entry name" value="SAP"/>
    <property type="match status" value="1"/>
</dbReference>
<protein>
    <recommendedName>
        <fullName evidence="1">SAP domain-containing protein</fullName>
    </recommendedName>
</protein>
<name>A0AAP2REX6_9EURY</name>
<organism evidence="2 3">
    <name type="scientific">Methanooceanicella nereidis</name>
    <dbReference type="NCBI Taxonomy" id="2052831"/>
    <lineage>
        <taxon>Archaea</taxon>
        <taxon>Methanobacteriati</taxon>
        <taxon>Methanobacteriota</taxon>
        <taxon>Stenosarchaea group</taxon>
        <taxon>Methanomicrobia</taxon>
        <taxon>Methanocellales</taxon>
        <taxon>Methanocellaceae</taxon>
        <taxon>Methanooceanicella</taxon>
    </lineage>
</organism>
<gene>
    <name evidence="2" type="ORF">CUJ83_11280</name>
</gene>
<evidence type="ECO:0000313" key="3">
    <source>
        <dbReference type="Proteomes" id="UP001320159"/>
    </source>
</evidence>
<dbReference type="Proteomes" id="UP001320159">
    <property type="component" value="Unassembled WGS sequence"/>
</dbReference>
<dbReference type="InterPro" id="IPR003034">
    <property type="entry name" value="SAP_dom"/>
</dbReference>
<keyword evidence="3" id="KW-1185">Reference proteome</keyword>
<accession>A0AAP2REX6</accession>
<sequence>MIDRDMERTWTPIVGNFEASIANMISMGLLEDAPLEDKLDKKYRVSDLKELLEGRDIKAKGKKSELISAAIENTDQQSISDMVADVRLYVASESGKKFIETYKTDKEKEYSSMERDALGYLSKGDARRAAQRISQYRALQNYPGSQWLNRPYNVPETYIKAASSLIKYSYDDLPLNESHRKDIGMQLALSIMLGETVKESASRLLSESYDVFSWGPLVDHLKETSYCKCSGLENIKKEEVVELYTEKQILQAFAENDLECLSATHIGKGIRILPARGNSCISCYSGKNEYQWSEIDKIPKMPRHLGCHCKYVAWI</sequence>
<comment type="caution">
    <text evidence="2">The sequence shown here is derived from an EMBL/GenBank/DDBJ whole genome shotgun (WGS) entry which is preliminary data.</text>
</comment>
<evidence type="ECO:0000313" key="2">
    <source>
        <dbReference type="EMBL" id="MCD1295581.1"/>
    </source>
</evidence>
<dbReference type="AlphaFoldDB" id="A0AAP2REX6"/>
<proteinExistence type="predicted"/>
<reference evidence="2 3" key="1">
    <citation type="submission" date="2017-11" db="EMBL/GenBank/DDBJ databases">
        <title>Isolation and Characterization of Family Methanocellaceae Species from Potential Methane Hydrate Area Offshore Southwestern Taiwan.</title>
        <authorList>
            <person name="Zhang W.-L."/>
            <person name="Chen W.-C."/>
            <person name="Lai M.-C."/>
            <person name="Chen S.-C."/>
        </authorList>
    </citation>
    <scope>NUCLEOTIDE SEQUENCE [LARGE SCALE GENOMIC DNA]</scope>
    <source>
        <strain evidence="2 3">CWC-04</strain>
    </source>
</reference>
<feature type="domain" description="SAP" evidence="1">
    <location>
        <begin position="41"/>
        <end position="69"/>
    </location>
</feature>